<dbReference type="Proteomes" id="UP000460751">
    <property type="component" value="Unassembled WGS sequence"/>
</dbReference>
<sequence length="295" mass="34388">MKPIFVSDDTFLKGQDVIIDNLIDNLWFFVDTVSGLKDKLYSFGVWNYGFCFNRSLELNHEVSKRMWSEDVSDKHMLALTLEDRTDGIFEDEESDYYLDGKHVRGFGVAVENGQFLVRVGGALNRVEVVEGDKFVLDEKEGVLEYRVFCRSVSAGNEEISDCVRNVVLNRISNGEEIWNFRRILFPRVRFLEHVKAELIELQSNDVRGVKQELWFIDELVKKWQRDGGAIPSTGGRITPEHEARKRLCYFWDEHRWAERCFDYHARYTPSPGRIHLKFEDVEEKSAVIAYIGSKL</sequence>
<evidence type="ECO:0000313" key="2">
    <source>
        <dbReference type="Proteomes" id="UP000460751"/>
    </source>
</evidence>
<dbReference type="RefSeq" id="WP_160898586.1">
    <property type="nucleotide sequence ID" value="NZ_WMEX01000003.1"/>
</dbReference>
<keyword evidence="2" id="KW-1185">Reference proteome</keyword>
<dbReference type="EMBL" id="WMEX01000003">
    <property type="protein sequence ID" value="MYL26501.1"/>
    <property type="molecule type" value="Genomic_DNA"/>
</dbReference>
<gene>
    <name evidence="1" type="ORF">GLW01_06795</name>
</gene>
<evidence type="ECO:0000313" key="1">
    <source>
        <dbReference type="EMBL" id="MYL26501.1"/>
    </source>
</evidence>
<dbReference type="OrthoDB" id="6190702at2"/>
<dbReference type="AlphaFoldDB" id="A0A9X5B4H1"/>
<name>A0A9X5B4H1_9GAMM</name>
<protein>
    <submittedName>
        <fullName evidence="1">Uncharacterized protein</fullName>
    </submittedName>
</protein>
<reference evidence="1 2" key="1">
    <citation type="submission" date="2019-11" db="EMBL/GenBank/DDBJ databases">
        <title>Genome sequences of 17 halophilic strains isolated from different environments.</title>
        <authorList>
            <person name="Furrow R.E."/>
        </authorList>
    </citation>
    <scope>NUCLEOTIDE SEQUENCE [LARGE SCALE GENOMIC DNA]</scope>
    <source>
        <strain evidence="1 2">22507_15_FS</strain>
    </source>
</reference>
<organism evidence="1 2">
    <name type="scientific">Vreelandella halophila</name>
    <dbReference type="NCBI Taxonomy" id="86177"/>
    <lineage>
        <taxon>Bacteria</taxon>
        <taxon>Pseudomonadati</taxon>
        <taxon>Pseudomonadota</taxon>
        <taxon>Gammaproteobacteria</taxon>
        <taxon>Oceanospirillales</taxon>
        <taxon>Halomonadaceae</taxon>
        <taxon>Vreelandella</taxon>
    </lineage>
</organism>
<comment type="caution">
    <text evidence="1">The sequence shown here is derived from an EMBL/GenBank/DDBJ whole genome shotgun (WGS) entry which is preliminary data.</text>
</comment>
<accession>A0A9X5B4H1</accession>
<proteinExistence type="predicted"/>